<feature type="domain" description="Thioester reductase (TE)" evidence="1">
    <location>
        <begin position="5"/>
        <end position="256"/>
    </location>
</feature>
<dbReference type="PANTHER" id="PTHR43000">
    <property type="entry name" value="DTDP-D-GLUCOSE 4,6-DEHYDRATASE-RELATED"/>
    <property type="match status" value="1"/>
</dbReference>
<proteinExistence type="predicted"/>
<keyword evidence="3" id="KW-1185">Reference proteome</keyword>
<name>W5W1J7_9PSEU</name>
<dbReference type="RefSeq" id="WP_025354920.1">
    <property type="nucleotide sequence ID" value="NZ_CP007155.1"/>
</dbReference>
<dbReference type="Gene3D" id="3.40.50.720">
    <property type="entry name" value="NAD(P)-binding Rossmann-like Domain"/>
    <property type="match status" value="1"/>
</dbReference>
<dbReference type="AlphaFoldDB" id="W5W1J7"/>
<organism evidence="2 3">
    <name type="scientific">Kutzneria albida DSM 43870</name>
    <dbReference type="NCBI Taxonomy" id="1449976"/>
    <lineage>
        <taxon>Bacteria</taxon>
        <taxon>Bacillati</taxon>
        <taxon>Actinomycetota</taxon>
        <taxon>Actinomycetes</taxon>
        <taxon>Pseudonocardiales</taxon>
        <taxon>Pseudonocardiaceae</taxon>
        <taxon>Kutzneria</taxon>
    </lineage>
</organism>
<dbReference type="Proteomes" id="UP000019225">
    <property type="component" value="Chromosome"/>
</dbReference>
<evidence type="ECO:0000259" key="1">
    <source>
        <dbReference type="Pfam" id="PF07993"/>
    </source>
</evidence>
<reference evidence="2 3" key="1">
    <citation type="journal article" date="2014" name="BMC Genomics">
        <title>Complete genome sequence of producer of the glycopeptide antibiotic Aculeximycin Kutzneria albida DSM 43870T, a representative of minor genus of Pseudonocardiaceae.</title>
        <authorList>
            <person name="Rebets Y."/>
            <person name="Tokovenko B."/>
            <person name="Lushchyk I."/>
            <person name="Ruckert C."/>
            <person name="Zaburannyi N."/>
            <person name="Bechthold A."/>
            <person name="Kalinowski J."/>
            <person name="Luzhetskyy A."/>
        </authorList>
    </citation>
    <scope>NUCLEOTIDE SEQUENCE [LARGE SCALE GENOMIC DNA]</scope>
    <source>
        <strain evidence="2">DSM 43870</strain>
    </source>
</reference>
<evidence type="ECO:0000313" key="2">
    <source>
        <dbReference type="EMBL" id="AHH94692.1"/>
    </source>
</evidence>
<dbReference type="SUPFAM" id="SSF51735">
    <property type="entry name" value="NAD(P)-binding Rossmann-fold domains"/>
    <property type="match status" value="1"/>
</dbReference>
<dbReference type="InterPro" id="IPR036291">
    <property type="entry name" value="NAD(P)-bd_dom_sf"/>
</dbReference>
<dbReference type="Pfam" id="PF07993">
    <property type="entry name" value="NAD_binding_4"/>
    <property type="match status" value="1"/>
</dbReference>
<accession>W5W1J7</accession>
<sequence>MAIAITGATGLLGTRLLEQLAAQHQLVLLCRNGGVPAEQRVLRYLRAAGRTQEEIEAVAARIRVVHVELDKPRLGLGEDRFRSLADELDAVWHSAASIDLNANTQELHRINTIGTRRVIELADAGVRRPMLHHVSSIGVVGRKPVGRIFERDLDDSYGFTTRYEESKYLAEVAVREWSARTGRPAVVHRPSVLITDQSPHPDLPSHPLLTGMQLARKLVASFAAGANTGGERLVVRIPGDPQAGVNMLPVDDAARLMVAIAGHAPSSGVDTYHVVHPQDVRMALLAEVFEELFAGLLPVTWRFVPSAPREPTPWESLVYQTMATFLPFISYRRKFDDRGLRDLGLTGPATPPVDRDYLMRALGGSPAMPPQRVPEEAVPVL</sequence>
<protein>
    <submittedName>
        <fullName evidence="2">Male sterility domain protein</fullName>
    </submittedName>
</protein>
<dbReference type="KEGG" id="kal:KALB_1319"/>
<dbReference type="OrthoDB" id="9810734at2"/>
<dbReference type="STRING" id="1449976.KALB_1319"/>
<gene>
    <name evidence="2" type="ORF">KALB_1319</name>
</gene>
<dbReference type="HOGENOM" id="CLU_045954_0_0_11"/>
<evidence type="ECO:0000313" key="3">
    <source>
        <dbReference type="Proteomes" id="UP000019225"/>
    </source>
</evidence>
<dbReference type="EMBL" id="CP007155">
    <property type="protein sequence ID" value="AHH94692.1"/>
    <property type="molecule type" value="Genomic_DNA"/>
</dbReference>
<dbReference type="eggNOG" id="COG3320">
    <property type="taxonomic scope" value="Bacteria"/>
</dbReference>
<dbReference type="InterPro" id="IPR013120">
    <property type="entry name" value="FAR_NAD-bd"/>
</dbReference>
<dbReference type="PATRIC" id="fig|1449976.3.peg.1326"/>